<feature type="region of interest" description="Disordered" evidence="1">
    <location>
        <begin position="833"/>
        <end position="925"/>
    </location>
</feature>
<accession>A0A182WDH6</accession>
<feature type="region of interest" description="Disordered" evidence="1">
    <location>
        <begin position="1"/>
        <end position="20"/>
    </location>
</feature>
<evidence type="ECO:0000313" key="3">
    <source>
        <dbReference type="Proteomes" id="UP000075920"/>
    </source>
</evidence>
<dbReference type="EnsemblMetazoa" id="AMIN008413-RA">
    <property type="protein sequence ID" value="AMIN008413-PA"/>
    <property type="gene ID" value="AMIN008413"/>
</dbReference>
<keyword evidence="3" id="KW-1185">Reference proteome</keyword>
<reference evidence="2" key="2">
    <citation type="submission" date="2020-05" db="UniProtKB">
        <authorList>
            <consortium name="EnsemblMetazoa"/>
        </authorList>
    </citation>
    <scope>IDENTIFICATION</scope>
    <source>
        <strain evidence="2">MINIMUS1</strain>
    </source>
</reference>
<feature type="region of interest" description="Disordered" evidence="1">
    <location>
        <begin position="444"/>
        <end position="476"/>
    </location>
</feature>
<feature type="region of interest" description="Disordered" evidence="1">
    <location>
        <begin position="103"/>
        <end position="126"/>
    </location>
</feature>
<protein>
    <submittedName>
        <fullName evidence="2">Uncharacterized protein</fullName>
    </submittedName>
</protein>
<dbReference type="STRING" id="112268.A0A182WDH6"/>
<feature type="compositionally biased region" description="Polar residues" evidence="1">
    <location>
        <begin position="104"/>
        <end position="114"/>
    </location>
</feature>
<organism evidence="2 3">
    <name type="scientific">Anopheles minimus</name>
    <dbReference type="NCBI Taxonomy" id="112268"/>
    <lineage>
        <taxon>Eukaryota</taxon>
        <taxon>Metazoa</taxon>
        <taxon>Ecdysozoa</taxon>
        <taxon>Arthropoda</taxon>
        <taxon>Hexapoda</taxon>
        <taxon>Insecta</taxon>
        <taxon>Pterygota</taxon>
        <taxon>Neoptera</taxon>
        <taxon>Endopterygota</taxon>
        <taxon>Diptera</taxon>
        <taxon>Nematocera</taxon>
        <taxon>Culicoidea</taxon>
        <taxon>Culicidae</taxon>
        <taxon>Anophelinae</taxon>
        <taxon>Anopheles</taxon>
    </lineage>
</organism>
<feature type="compositionally biased region" description="Basic and acidic residues" evidence="1">
    <location>
        <begin position="115"/>
        <end position="126"/>
    </location>
</feature>
<name>A0A182WDH6_9DIPT</name>
<feature type="compositionally biased region" description="Basic and acidic residues" evidence="1">
    <location>
        <begin position="709"/>
        <end position="725"/>
    </location>
</feature>
<proteinExistence type="predicted"/>
<feature type="compositionally biased region" description="Polar residues" evidence="1">
    <location>
        <begin position="833"/>
        <end position="843"/>
    </location>
</feature>
<dbReference type="AlphaFoldDB" id="A0A182WDH6"/>
<sequence>MHEGFQSSHKIEQEDDWNDQKIVDEEDDAIQSYSSLQNIERMFSTLNGTLERRFSHMATSNKPSNISVTHDKRTRNSQRSILQLLRRAAPAMEALLESKRFRLQKTNGKENTANHNRENRSETDKSTVDVVRSFDGGKMCPEFEIKLVHTSAVNDSFVLEFWARGTYSRPMYRFSSWSTIVCVDYEYRKHMMVFGGTSDGTVQMWLGDAGRSHNEVLSPHQILAPKLLQKHKLNCWEMVAIKVLPVPVIRDSSVEIGNENAFNQVFGLFSTGVIIVWNVQTQKHESVGTENVLSAKLGPPELSLVQAKVIDLSNRIGGRIPYDALRTFENLLLHDHHQMVLSSNQTVIRLSHFVRSEFDPVLLVKPDDSHSITNLKRMVQANDTLFVLYSNKTVRVLKLCTEPGGRESAQHRHRKQDDQPHLMLSVCTNKSCTIQSIVHDEAKRYGNSNGAGEGRADGGTIAPKVTEQEKGDGGDVSGKPRFHHGQQILFFDPQHPDGILKEAQLGDNTNVSYRERNLCSALRKVAENMVSDSQKHKVIREFFIPDTLKDDIAYCQRSLRDCMKVHQYFVERCNNLSAVQQEQVKHYLLELEDEMRAIGLEQKKLVRDLTIRLKHFLQKTKNEKHIVLGDDLANGYVAWVLSNHSEVHCSAAYMPHTVSERLNEIQLHQKYPLEPVQGCTVGTAALPDGTKLPEKRLRKRPVLQTSLLKPKEERDLSNAALKEEPSLTPPSTPITPPTPSPPQPLAAATITRSSASRRKTPPEQPLILKKMLRSRSTTPVVAVKQELEIKPEPIDQETSIDADDHLATITLQETAAVKRGRSNLLQALNKVKSAQKTISKQPQTSPPVPAGKSGRSNRVGSGSAGEQCRSSSVSSDSSNSRASTPGTSSNGGVSSTRKPTVENGTSDESSLERLSPPDEQPCTLPTSIDEWEQYSFLKLFGLYTIEDSNLLKGRKNERKRRSCCSTERKDFHYGRFDYYEQQFYIVQKRRYNVNKRLLFTATSAEKSIKKRKPWSSLGMPAPASLPVEETSTDAKPSVPVDSLEKEDDERGAMEVEQKLCLVCKKDVITADAFCTSCSNLYHLSCHEDEDTAQAAGQKPDPLGKE</sequence>
<feature type="region of interest" description="Disordered" evidence="1">
    <location>
        <begin position="1013"/>
        <end position="1050"/>
    </location>
</feature>
<dbReference type="Proteomes" id="UP000075920">
    <property type="component" value="Unassembled WGS sequence"/>
</dbReference>
<feature type="compositionally biased region" description="Pro residues" evidence="1">
    <location>
        <begin position="727"/>
        <end position="744"/>
    </location>
</feature>
<dbReference type="VEuPathDB" id="VectorBase:AMIN008413"/>
<feature type="compositionally biased region" description="Low complexity" evidence="1">
    <location>
        <begin position="870"/>
        <end position="883"/>
    </location>
</feature>
<feature type="region of interest" description="Disordered" evidence="1">
    <location>
        <begin position="685"/>
        <end position="746"/>
    </location>
</feature>
<feature type="compositionally biased region" description="Polar residues" evidence="1">
    <location>
        <begin position="884"/>
        <end position="908"/>
    </location>
</feature>
<reference evidence="3" key="1">
    <citation type="submission" date="2013-03" db="EMBL/GenBank/DDBJ databases">
        <title>The Genome Sequence of Anopheles minimus MINIMUS1.</title>
        <authorList>
            <consortium name="The Broad Institute Genomics Platform"/>
            <person name="Neafsey D.E."/>
            <person name="Walton C."/>
            <person name="Walker B."/>
            <person name="Young S.K."/>
            <person name="Zeng Q."/>
            <person name="Gargeya S."/>
            <person name="Fitzgerald M."/>
            <person name="Haas B."/>
            <person name="Abouelleil A."/>
            <person name="Allen A.W."/>
            <person name="Alvarado L."/>
            <person name="Arachchi H.M."/>
            <person name="Berlin A.M."/>
            <person name="Chapman S.B."/>
            <person name="Gainer-Dewar J."/>
            <person name="Goldberg J."/>
            <person name="Griggs A."/>
            <person name="Gujja S."/>
            <person name="Hansen M."/>
            <person name="Howarth C."/>
            <person name="Imamovic A."/>
            <person name="Ireland A."/>
            <person name="Larimer J."/>
            <person name="McCowan C."/>
            <person name="Murphy C."/>
            <person name="Pearson M."/>
            <person name="Poon T.W."/>
            <person name="Priest M."/>
            <person name="Roberts A."/>
            <person name="Saif S."/>
            <person name="Shea T."/>
            <person name="Sisk P."/>
            <person name="Sykes S."/>
            <person name="Wortman J."/>
            <person name="Nusbaum C."/>
            <person name="Birren B."/>
        </authorList>
    </citation>
    <scope>NUCLEOTIDE SEQUENCE [LARGE SCALE GENOMIC DNA]</scope>
    <source>
        <strain evidence="3">MINIMUS1</strain>
    </source>
</reference>
<evidence type="ECO:0000313" key="2">
    <source>
        <dbReference type="EnsemblMetazoa" id="AMIN008413-PA"/>
    </source>
</evidence>
<evidence type="ECO:0000256" key="1">
    <source>
        <dbReference type="SAM" id="MobiDB-lite"/>
    </source>
</evidence>